<name>A0A0K2TFR2_LEPSM</name>
<sequence>MYKMEKKIELRLLEFGHDGKYAVKWKCLPSLFKVPYNDEENLFLDYVSGFNYLWISCDLVFTPVHLHYQRINLLLKPLKNPNPWTSIPPPPKKRP</sequence>
<accession>A0A0K2TFR2</accession>
<protein>
    <submittedName>
        <fullName evidence="1">Uncharacterized protein</fullName>
    </submittedName>
</protein>
<reference evidence="1" key="1">
    <citation type="submission" date="2014-05" db="EMBL/GenBank/DDBJ databases">
        <authorList>
            <person name="Chronopoulou M."/>
        </authorList>
    </citation>
    <scope>NUCLEOTIDE SEQUENCE</scope>
    <source>
        <tissue evidence="1">Whole organism</tissue>
    </source>
</reference>
<organism evidence="1">
    <name type="scientific">Lepeophtheirus salmonis</name>
    <name type="common">Salmon louse</name>
    <name type="synonym">Caligus salmonis</name>
    <dbReference type="NCBI Taxonomy" id="72036"/>
    <lineage>
        <taxon>Eukaryota</taxon>
        <taxon>Metazoa</taxon>
        <taxon>Ecdysozoa</taxon>
        <taxon>Arthropoda</taxon>
        <taxon>Crustacea</taxon>
        <taxon>Multicrustacea</taxon>
        <taxon>Hexanauplia</taxon>
        <taxon>Copepoda</taxon>
        <taxon>Siphonostomatoida</taxon>
        <taxon>Caligidae</taxon>
        <taxon>Lepeophtheirus</taxon>
    </lineage>
</organism>
<dbReference type="EMBL" id="HACA01007482">
    <property type="protein sequence ID" value="CDW24843.1"/>
    <property type="molecule type" value="Transcribed_RNA"/>
</dbReference>
<evidence type="ECO:0000313" key="1">
    <source>
        <dbReference type="EMBL" id="CDW24843.1"/>
    </source>
</evidence>
<proteinExistence type="predicted"/>
<dbReference type="AlphaFoldDB" id="A0A0K2TFR2"/>